<feature type="domain" description="DNA methylase adenine-specific" evidence="5">
    <location>
        <begin position="161"/>
        <end position="326"/>
    </location>
</feature>
<gene>
    <name evidence="6" type="ORF">THSYN_15845</name>
</gene>
<dbReference type="PANTHER" id="PTHR42998">
    <property type="entry name" value="TYPE I RESTRICTION ENZYME HINDVIIP M PROTEIN-RELATED"/>
    <property type="match status" value="1"/>
</dbReference>
<keyword evidence="4" id="KW-0680">Restriction system</keyword>
<dbReference type="Gene3D" id="3.40.50.150">
    <property type="entry name" value="Vaccinia Virus protein VP39"/>
    <property type="match status" value="1"/>
</dbReference>
<dbReference type="Proteomes" id="UP000232638">
    <property type="component" value="Chromosome"/>
</dbReference>
<evidence type="ECO:0000259" key="5">
    <source>
        <dbReference type="Pfam" id="PF02384"/>
    </source>
</evidence>
<dbReference type="GO" id="GO:0009307">
    <property type="term" value="P:DNA restriction-modification system"/>
    <property type="evidence" value="ECO:0007669"/>
    <property type="project" value="UniProtKB-KW"/>
</dbReference>
<dbReference type="PRINTS" id="PR00507">
    <property type="entry name" value="N12N6MTFRASE"/>
</dbReference>
<dbReference type="REBASE" id="226762">
    <property type="entry name" value="M.Tsy16TORF15845P"/>
</dbReference>
<sequence>MPTAEAAPAGEKGRRTRADAAGFKHLQSEFDQLHEQIYAAREPIDSSNDLTAQLCKCIFLKMHMERHPDFRAEADAPPLIDIFQPHYVTAHGEKAVDEIKKAFAQARSLPEYNVVDDRGNTFEIFDRDDYIKFRRPETYAAIAGFLNRHELTRPDASGIEDDMVGRAFDVMLRGRFEGKGGMGVYLTPQQVRDAMVHMVFHDLLTEDPGLLTRVDPKTGRPELRICDPCCGSAGFLITSMREVRKHVDKLVGMSLEQRAKLLQGIFHHGFEGADNAPNMVLLARINMALHGDARPRVFRVSSSLTSDIFEAESFDLILTNPPFKKGGITDEAQPEVLKAYQSAIDQRGLVIADGSLLALGAKPDAKGRWKPVNSVDPAVLFIDRCLQLLKPGGRLLIVLPDGILCNSGDRYVREYLMGTKDEATGQFIGGKAVVKAVVSLPPVTFRLSGAGAKTSFLYLQKKRPGDEQGPVFMAVADGVGFDVKQNKEVVTGENDLVRIVEAYKAGPQADQAVG</sequence>
<reference evidence="6 7" key="1">
    <citation type="submission" date="2017-03" db="EMBL/GenBank/DDBJ databases">
        <title>Complete genome sequence of Candidatus 'Thiodictyon syntrophicum' sp. nov. strain Cad16T, a photolithoautotroph purple sulfur bacterium isolated from an alpine meromictic lake.</title>
        <authorList>
            <person name="Luedin S.M."/>
            <person name="Pothier J.F."/>
            <person name="Danza F."/>
            <person name="Storelli N."/>
            <person name="Wittwer M."/>
            <person name="Tonolla M."/>
        </authorList>
    </citation>
    <scope>NUCLEOTIDE SEQUENCE [LARGE SCALE GENOMIC DNA]</scope>
    <source>
        <strain evidence="6 7">Cad16T</strain>
    </source>
</reference>
<evidence type="ECO:0000313" key="6">
    <source>
        <dbReference type="EMBL" id="AUB82274.1"/>
    </source>
</evidence>
<dbReference type="RefSeq" id="WP_100920010.1">
    <property type="nucleotide sequence ID" value="NZ_CP020370.1"/>
</dbReference>
<dbReference type="GO" id="GO:0032259">
    <property type="term" value="P:methylation"/>
    <property type="evidence" value="ECO:0007669"/>
    <property type="project" value="UniProtKB-KW"/>
</dbReference>
<organism evidence="6 7">
    <name type="scientific">Candidatus Thiodictyon syntrophicum</name>
    <dbReference type="NCBI Taxonomy" id="1166950"/>
    <lineage>
        <taxon>Bacteria</taxon>
        <taxon>Pseudomonadati</taxon>
        <taxon>Pseudomonadota</taxon>
        <taxon>Gammaproteobacteria</taxon>
        <taxon>Chromatiales</taxon>
        <taxon>Chromatiaceae</taxon>
        <taxon>Thiodictyon</taxon>
    </lineage>
</organism>
<dbReference type="InterPro" id="IPR003356">
    <property type="entry name" value="DNA_methylase_A-5"/>
</dbReference>
<comment type="similarity">
    <text evidence="1">Belongs to the N(4)/N(6)-methyltransferase family.</text>
</comment>
<dbReference type="InterPro" id="IPR029063">
    <property type="entry name" value="SAM-dependent_MTases_sf"/>
</dbReference>
<keyword evidence="7" id="KW-1185">Reference proteome</keyword>
<feature type="domain" description="DNA methylase adenine-specific" evidence="5">
    <location>
        <begin position="373"/>
        <end position="506"/>
    </location>
</feature>
<evidence type="ECO:0000256" key="1">
    <source>
        <dbReference type="ARBA" id="ARBA00006594"/>
    </source>
</evidence>
<protein>
    <recommendedName>
        <fullName evidence="5">DNA methylase adenine-specific domain-containing protein</fullName>
    </recommendedName>
</protein>
<dbReference type="InterPro" id="IPR052916">
    <property type="entry name" value="Type-I_RE_MTase_Subunit"/>
</dbReference>
<keyword evidence="3" id="KW-0808">Transferase</keyword>
<evidence type="ECO:0000313" key="7">
    <source>
        <dbReference type="Proteomes" id="UP000232638"/>
    </source>
</evidence>
<dbReference type="GO" id="GO:0003677">
    <property type="term" value="F:DNA binding"/>
    <property type="evidence" value="ECO:0007669"/>
    <property type="project" value="InterPro"/>
</dbReference>
<keyword evidence="2" id="KW-0489">Methyltransferase</keyword>
<dbReference type="GO" id="GO:0008170">
    <property type="term" value="F:N-methyltransferase activity"/>
    <property type="evidence" value="ECO:0007669"/>
    <property type="project" value="InterPro"/>
</dbReference>
<name>A0A2K8U9N1_9GAMM</name>
<accession>A0A2K8U9N1</accession>
<dbReference type="OrthoDB" id="9784823at2"/>
<dbReference type="AlphaFoldDB" id="A0A2K8U9N1"/>
<dbReference type="Pfam" id="PF02384">
    <property type="entry name" value="N6_Mtase"/>
    <property type="match status" value="2"/>
</dbReference>
<dbReference type="EMBL" id="CP020370">
    <property type="protein sequence ID" value="AUB82274.1"/>
    <property type="molecule type" value="Genomic_DNA"/>
</dbReference>
<dbReference type="InterPro" id="IPR002052">
    <property type="entry name" value="DNA_methylase_N6_adenine_CS"/>
</dbReference>
<dbReference type="PROSITE" id="PS00092">
    <property type="entry name" value="N6_MTASE"/>
    <property type="match status" value="1"/>
</dbReference>
<evidence type="ECO:0000256" key="4">
    <source>
        <dbReference type="ARBA" id="ARBA00022747"/>
    </source>
</evidence>
<proteinExistence type="inferred from homology"/>
<dbReference type="PANTHER" id="PTHR42998:SF1">
    <property type="entry name" value="TYPE I RESTRICTION ENZYME HINDI METHYLASE SUBUNIT"/>
    <property type="match status" value="1"/>
</dbReference>
<evidence type="ECO:0000256" key="2">
    <source>
        <dbReference type="ARBA" id="ARBA00022603"/>
    </source>
</evidence>
<dbReference type="SUPFAM" id="SSF53335">
    <property type="entry name" value="S-adenosyl-L-methionine-dependent methyltransferases"/>
    <property type="match status" value="1"/>
</dbReference>
<dbReference type="KEGG" id="tsy:THSYN_15845"/>
<evidence type="ECO:0000256" key="3">
    <source>
        <dbReference type="ARBA" id="ARBA00022679"/>
    </source>
</evidence>